<reference evidence="2" key="1">
    <citation type="submission" date="2018-06" db="EMBL/GenBank/DDBJ databases">
        <authorList>
            <person name="Zhirakovskaya E."/>
        </authorList>
    </citation>
    <scope>NUCLEOTIDE SEQUENCE</scope>
</reference>
<name>A0A3B1AH11_9ZZZZ</name>
<evidence type="ECO:0000313" key="2">
    <source>
        <dbReference type="EMBL" id="VAW99272.1"/>
    </source>
</evidence>
<evidence type="ECO:0000259" key="1">
    <source>
        <dbReference type="PROSITE" id="PS50801"/>
    </source>
</evidence>
<feature type="domain" description="STAS" evidence="1">
    <location>
        <begin position="1"/>
        <end position="97"/>
    </location>
</feature>
<dbReference type="InterPro" id="IPR058548">
    <property type="entry name" value="MlaB-like_STAS"/>
</dbReference>
<dbReference type="Gene3D" id="3.30.750.24">
    <property type="entry name" value="STAS domain"/>
    <property type="match status" value="1"/>
</dbReference>
<accession>A0A3B1AH11</accession>
<organism evidence="2">
    <name type="scientific">hydrothermal vent metagenome</name>
    <dbReference type="NCBI Taxonomy" id="652676"/>
    <lineage>
        <taxon>unclassified sequences</taxon>
        <taxon>metagenomes</taxon>
        <taxon>ecological metagenomes</taxon>
    </lineage>
</organism>
<dbReference type="Pfam" id="PF13466">
    <property type="entry name" value="STAS_2"/>
    <property type="match status" value="1"/>
</dbReference>
<dbReference type="InterPro" id="IPR036513">
    <property type="entry name" value="STAS_dom_sf"/>
</dbReference>
<dbReference type="PROSITE" id="PS50801">
    <property type="entry name" value="STAS"/>
    <property type="match status" value="1"/>
</dbReference>
<dbReference type="CDD" id="cd07043">
    <property type="entry name" value="STAS_anti-anti-sigma_factors"/>
    <property type="match status" value="1"/>
</dbReference>
<dbReference type="InterPro" id="IPR002645">
    <property type="entry name" value="STAS_dom"/>
</dbReference>
<gene>
    <name evidence="2" type="ORF">MNBD_GAMMA22-1482</name>
</gene>
<dbReference type="EMBL" id="UOFS01000039">
    <property type="protein sequence ID" value="VAW99272.1"/>
    <property type="molecule type" value="Genomic_DNA"/>
</dbReference>
<dbReference type="AlphaFoldDB" id="A0A3B1AH11"/>
<sequence length="97" mass="10753">MKTLVQKVSDHHYDVIGCLDAESVTGLLIQEFSHQQNESITINLQAVSHSNSAGIALLLEWLRQANHNNHDLKFVNMPVNMLAIANICGLSDILPIH</sequence>
<dbReference type="SUPFAM" id="SSF52091">
    <property type="entry name" value="SpoIIaa-like"/>
    <property type="match status" value="1"/>
</dbReference>
<protein>
    <recommendedName>
        <fullName evidence="1">STAS domain-containing protein</fullName>
    </recommendedName>
</protein>
<proteinExistence type="predicted"/>